<dbReference type="InterPro" id="IPR055335">
    <property type="entry name" value="Ucp6/RUP1"/>
</dbReference>
<dbReference type="PANTHER" id="PTHR39597:SF1">
    <property type="entry name" value="UBA DOMAIN-CONTAINING PROTEIN RUP1"/>
    <property type="match status" value="1"/>
</dbReference>
<dbReference type="GO" id="GO:0005829">
    <property type="term" value="C:cytosol"/>
    <property type="evidence" value="ECO:0007669"/>
    <property type="project" value="TreeGrafter"/>
</dbReference>
<dbReference type="PROSITE" id="PS50330">
    <property type="entry name" value="UIM"/>
    <property type="match status" value="1"/>
</dbReference>
<feature type="region of interest" description="Disordered" evidence="2">
    <location>
        <begin position="840"/>
        <end position="882"/>
    </location>
</feature>
<reference evidence="3" key="1">
    <citation type="submission" date="2022-07" db="EMBL/GenBank/DDBJ databases">
        <title>Fungi with potential for degradation of polypropylene.</title>
        <authorList>
            <person name="Gostincar C."/>
        </authorList>
    </citation>
    <scope>NUCLEOTIDE SEQUENCE</scope>
    <source>
        <strain evidence="3">EXF-13308</strain>
    </source>
</reference>
<feature type="region of interest" description="Disordered" evidence="2">
    <location>
        <begin position="700"/>
        <end position="734"/>
    </location>
</feature>
<feature type="region of interest" description="Disordered" evidence="2">
    <location>
        <begin position="88"/>
        <end position="122"/>
    </location>
</feature>
<keyword evidence="1" id="KW-0175">Coiled coil</keyword>
<dbReference type="EMBL" id="JANBVO010000013">
    <property type="protein sequence ID" value="KAJ9148330.1"/>
    <property type="molecule type" value="Genomic_DNA"/>
</dbReference>
<gene>
    <name evidence="3" type="ORF">NKR23_g5064</name>
</gene>
<dbReference type="GO" id="GO:0005634">
    <property type="term" value="C:nucleus"/>
    <property type="evidence" value="ECO:0007669"/>
    <property type="project" value="TreeGrafter"/>
</dbReference>
<sequence length="882" mass="98998">MANEEDILQVCDFTGLDPARDRHLVIAALQRKNNSYEAVVNEFFEDETKFRKQYTWDESAWTQDRDGNNSAGILFNVHPADDTQVLHGVSPNEHFTAPSRPPSRANNRSPLGVPSTKAEEDEDLQRAIAESVAVSGGASPSQEVGVTQADTNLPFFGPATRPDYDQNQWAMIPVVKDATEPTPSARKREPGVPAFLKCRNSGWERNRLGQLLTVLHEIPAARNALLRSGTTPASYGHNSEWWKGQPILSPPVRSEEGQQQAETEPNFYEETHRLIAFLDATDRSYGTADSLSSLSCLRTTWDTPVETMFLRKLNLEAHVDVEMPLWNRVDILSLKKDPEVESQDEYGILELNVPREQPEMATNLYDLWDLVFWIDTAASDADDEPLKMAYLTDAADVQIMRINGVAQPIDIPRVFYIDRYLKENEQKARSIQNTKRMGYLALAKAKELERRITKWIDPEDGTERDHINMIKRVIARDEDRIRQVKGKALWRQHEEAGDASSPYLATLSNIANVQLNEDEEKVVKHYKTHIKTYKQRLAVIGEKLAKLEREKRAVLALLKKSHSELTAPSPNPERNPKHKYTLRGVATSPDIVYLCRSVEPDLLQLEDDSQTAEAAEQWWKLAYIAEDQDPVKAEKTTFEKVVEAACTEGDKKPYLIYATDGAMQAEALPLSSALQTFVKFDNRLFKQELIEEVIEDNSRDRKRGANKILPQSPFKKQHRDRADSMDSMNTNRASLGDVSDYERDAPFESDPFHAGDGAILGTEMDSLVNVAGPAEIALATEQEHAAPPPYAEATNGAEVESPTMGRESVRLANVSLDGEHGRPAETRAQEVVMDETLAKGPEMQERGGSPFVVRSGNGPAPDKTTSIMDMDMEIPPEDHHTD</sequence>
<feature type="coiled-coil region" evidence="1">
    <location>
        <begin position="530"/>
        <end position="564"/>
    </location>
</feature>
<dbReference type="GO" id="GO:0016579">
    <property type="term" value="P:protein deubiquitination"/>
    <property type="evidence" value="ECO:0007669"/>
    <property type="project" value="TreeGrafter"/>
</dbReference>
<evidence type="ECO:0000313" key="3">
    <source>
        <dbReference type="EMBL" id="KAJ9148330.1"/>
    </source>
</evidence>
<protein>
    <submittedName>
        <fullName evidence="3">Ubiquitin interaction domain-containing protein</fullName>
    </submittedName>
</protein>
<keyword evidence="4" id="KW-1185">Reference proteome</keyword>
<dbReference type="InterPro" id="IPR003903">
    <property type="entry name" value="UIM_dom"/>
</dbReference>
<evidence type="ECO:0000313" key="4">
    <source>
        <dbReference type="Proteomes" id="UP001174694"/>
    </source>
</evidence>
<evidence type="ECO:0000256" key="1">
    <source>
        <dbReference type="SAM" id="Coils"/>
    </source>
</evidence>
<dbReference type="Proteomes" id="UP001174694">
    <property type="component" value="Unassembled WGS sequence"/>
</dbReference>
<accession>A0AA38RHR4</accession>
<comment type="caution">
    <text evidence="3">The sequence shown here is derived from an EMBL/GenBank/DDBJ whole genome shotgun (WGS) entry which is preliminary data.</text>
</comment>
<dbReference type="PANTHER" id="PTHR39597">
    <property type="entry name" value="UBA DOMAIN-CONTAINING PROTEIN RUP1"/>
    <property type="match status" value="1"/>
</dbReference>
<name>A0AA38RHR4_9PEZI</name>
<evidence type="ECO:0000256" key="2">
    <source>
        <dbReference type="SAM" id="MobiDB-lite"/>
    </source>
</evidence>
<organism evidence="3 4">
    <name type="scientific">Pleurostoma richardsiae</name>
    <dbReference type="NCBI Taxonomy" id="41990"/>
    <lineage>
        <taxon>Eukaryota</taxon>
        <taxon>Fungi</taxon>
        <taxon>Dikarya</taxon>
        <taxon>Ascomycota</taxon>
        <taxon>Pezizomycotina</taxon>
        <taxon>Sordariomycetes</taxon>
        <taxon>Sordariomycetidae</taxon>
        <taxon>Calosphaeriales</taxon>
        <taxon>Pleurostomataceae</taxon>
        <taxon>Pleurostoma</taxon>
    </lineage>
</organism>
<proteinExistence type="predicted"/>
<dbReference type="AlphaFoldDB" id="A0AA38RHR4"/>